<dbReference type="AlphaFoldDB" id="A0A517NJR6"/>
<dbReference type="KEGG" id="rlc:K227x_57990"/>
<organism evidence="1 2">
    <name type="scientific">Rubripirellula lacrimiformis</name>
    <dbReference type="NCBI Taxonomy" id="1930273"/>
    <lineage>
        <taxon>Bacteria</taxon>
        <taxon>Pseudomonadati</taxon>
        <taxon>Planctomycetota</taxon>
        <taxon>Planctomycetia</taxon>
        <taxon>Pirellulales</taxon>
        <taxon>Pirellulaceae</taxon>
        <taxon>Rubripirellula</taxon>
    </lineage>
</organism>
<reference evidence="1 2" key="1">
    <citation type="submission" date="2019-02" db="EMBL/GenBank/DDBJ databases">
        <title>Deep-cultivation of Planctomycetes and their phenomic and genomic characterization uncovers novel biology.</title>
        <authorList>
            <person name="Wiegand S."/>
            <person name="Jogler M."/>
            <person name="Boedeker C."/>
            <person name="Pinto D."/>
            <person name="Vollmers J."/>
            <person name="Rivas-Marin E."/>
            <person name="Kohn T."/>
            <person name="Peeters S.H."/>
            <person name="Heuer A."/>
            <person name="Rast P."/>
            <person name="Oberbeckmann S."/>
            <person name="Bunk B."/>
            <person name="Jeske O."/>
            <person name="Meyerdierks A."/>
            <person name="Storesund J.E."/>
            <person name="Kallscheuer N."/>
            <person name="Luecker S."/>
            <person name="Lage O.M."/>
            <person name="Pohl T."/>
            <person name="Merkel B.J."/>
            <person name="Hornburger P."/>
            <person name="Mueller R.-W."/>
            <person name="Bruemmer F."/>
            <person name="Labrenz M."/>
            <person name="Spormann A.M."/>
            <person name="Op den Camp H."/>
            <person name="Overmann J."/>
            <person name="Amann R."/>
            <person name="Jetten M.S.M."/>
            <person name="Mascher T."/>
            <person name="Medema M.H."/>
            <person name="Devos D.P."/>
            <person name="Kaster A.-K."/>
            <person name="Ovreas L."/>
            <person name="Rohde M."/>
            <person name="Galperin M.Y."/>
            <person name="Jogler C."/>
        </authorList>
    </citation>
    <scope>NUCLEOTIDE SEQUENCE [LARGE SCALE GENOMIC DNA]</scope>
    <source>
        <strain evidence="1 2">K22_7</strain>
    </source>
</reference>
<gene>
    <name evidence="1" type="ORF">K227x_57990</name>
</gene>
<sequence>MQVSVTSSIDRLGSDARGSISRVLQNTLARFSPNITQVSVLVTDENGPRGGVDKVCRVNLTMPGVGPINVTAKHQKVMAAVASAARRARRMVLTKLKRRGSQRRRGRAGFRQIGDAAVEIATE</sequence>
<dbReference type="Proteomes" id="UP000318538">
    <property type="component" value="Chromosome"/>
</dbReference>
<keyword evidence="2" id="KW-1185">Reference proteome</keyword>
<protein>
    <recommendedName>
        <fullName evidence="3">Sigma 54 modulation protein / S30EA ribosomal protein</fullName>
    </recommendedName>
</protein>
<dbReference type="EMBL" id="CP036525">
    <property type="protein sequence ID" value="QDT07372.1"/>
    <property type="molecule type" value="Genomic_DNA"/>
</dbReference>
<accession>A0A517NJR6</accession>
<dbReference type="OrthoDB" id="121633at2"/>
<evidence type="ECO:0000313" key="2">
    <source>
        <dbReference type="Proteomes" id="UP000318538"/>
    </source>
</evidence>
<proteinExistence type="predicted"/>
<dbReference type="InterPro" id="IPR036567">
    <property type="entry name" value="RHF-like"/>
</dbReference>
<dbReference type="RefSeq" id="WP_145175234.1">
    <property type="nucleotide sequence ID" value="NZ_CP036525.1"/>
</dbReference>
<name>A0A517NJR6_9BACT</name>
<dbReference type="Gene3D" id="3.30.160.100">
    <property type="entry name" value="Ribosome hibernation promotion factor-like"/>
    <property type="match status" value="1"/>
</dbReference>
<dbReference type="SUPFAM" id="SSF69754">
    <property type="entry name" value="Ribosome binding protein Y (YfiA homologue)"/>
    <property type="match status" value="1"/>
</dbReference>
<evidence type="ECO:0008006" key="3">
    <source>
        <dbReference type="Google" id="ProtNLM"/>
    </source>
</evidence>
<evidence type="ECO:0000313" key="1">
    <source>
        <dbReference type="EMBL" id="QDT07372.1"/>
    </source>
</evidence>